<gene>
    <name evidence="1" type="ORF">G3I70_33305</name>
</gene>
<dbReference type="AlphaFoldDB" id="A0A6L9QPC1"/>
<proteinExistence type="predicted"/>
<evidence type="ECO:0008006" key="3">
    <source>
        <dbReference type="Google" id="ProtNLM"/>
    </source>
</evidence>
<protein>
    <recommendedName>
        <fullName evidence="3">TIGR04141 family sporadically distributed protein</fullName>
    </recommendedName>
</protein>
<dbReference type="RefSeq" id="WP_163061732.1">
    <property type="nucleotide sequence ID" value="NZ_JAAGLI010000913.1"/>
</dbReference>
<dbReference type="InterPro" id="IPR026487">
    <property type="entry name" value="CHP04141"/>
</dbReference>
<reference evidence="1 2" key="1">
    <citation type="submission" date="2020-01" db="EMBL/GenBank/DDBJ databases">
        <title>Insect and environment-associated Actinomycetes.</title>
        <authorList>
            <person name="Currrie C."/>
            <person name="Chevrette M."/>
            <person name="Carlson C."/>
            <person name="Stubbendieck R."/>
            <person name="Wendt-Pienkowski E."/>
        </authorList>
    </citation>
    <scope>NUCLEOTIDE SEQUENCE [LARGE SCALE GENOMIC DNA]</scope>
    <source>
        <strain evidence="1 2">SID10258</strain>
    </source>
</reference>
<comment type="caution">
    <text evidence="1">The sequence shown here is derived from an EMBL/GenBank/DDBJ whole genome shotgun (WGS) entry which is preliminary data.</text>
</comment>
<organism evidence="1 2">
    <name type="scientific">Actinomadura bangladeshensis</name>
    <dbReference type="NCBI Taxonomy" id="453573"/>
    <lineage>
        <taxon>Bacteria</taxon>
        <taxon>Bacillati</taxon>
        <taxon>Actinomycetota</taxon>
        <taxon>Actinomycetes</taxon>
        <taxon>Streptosporangiales</taxon>
        <taxon>Thermomonosporaceae</taxon>
        <taxon>Actinomadura</taxon>
    </lineage>
</organism>
<dbReference type="NCBIfam" id="TIGR04141">
    <property type="entry name" value="TIGR04141 family sporadically distributed protein"/>
    <property type="match status" value="1"/>
</dbReference>
<accession>A0A6L9QPC1</accession>
<dbReference type="Proteomes" id="UP000475532">
    <property type="component" value="Unassembled WGS sequence"/>
</dbReference>
<name>A0A6L9QPC1_9ACTN</name>
<sequence>MNRTSARPPTRLVTLYRLTGVRPDIEGMVDALDADGLSAHALDLHFPSALAVPSVAVTARFERAAPEWREHVAITTGLHIGGEESHGACLLLLAVDEHVYAIGYGAGFRLVPESRKDPRFGLRVAIRVLDAGQVRDLVRRSPALYGRTDATIVPGGMPIWAFGVEEHTDVVGRAGGATTRLALTGMRGEDGAIAIDGAAGLRVKLGVRPADLVADLREIARALSADARPGLEFIDAFQPVADEVTTLLLDDELDRLLGGDEDTVRGRLHPVVPTAKLREFEDARAFTTRFAGSKWNSDRPDLAYLLRRARSQRQGMRLIRVRDARIEMYSDPGRTESLGNCSALKWLEATVALDDRSFFLMDGRWYEIGTRYLEAKRGEIEGLIVPDPGFYLPAWEEGWDEKRYNEHVADVLPGALCLDRKGVRTRLHRGNGVEACDVLTRDLVLVHVKRADGSAPLSHLFGQGLVSMETLHTPEGEARFAALVEEIGGGRLELPRPFRPRKVVFAILLKGGERLSTSTLFPFSQVTLANVARTIRTRYGVPVEVVGISAHDS</sequence>
<dbReference type="Pfam" id="PF19614">
    <property type="entry name" value="DUF6119"/>
    <property type="match status" value="1"/>
</dbReference>
<evidence type="ECO:0000313" key="1">
    <source>
        <dbReference type="EMBL" id="NEA27339.1"/>
    </source>
</evidence>
<evidence type="ECO:0000313" key="2">
    <source>
        <dbReference type="Proteomes" id="UP000475532"/>
    </source>
</evidence>
<dbReference type="EMBL" id="JAAGLI010000913">
    <property type="protein sequence ID" value="NEA27339.1"/>
    <property type="molecule type" value="Genomic_DNA"/>
</dbReference>